<dbReference type="NCBIfam" id="TIGR00010">
    <property type="entry name" value="YchF/TatD family DNA exonuclease"/>
    <property type="match status" value="1"/>
</dbReference>
<feature type="binding site" evidence="4">
    <location>
        <position position="128"/>
    </location>
    <ligand>
        <name>a divalent metal cation</name>
        <dbReference type="ChEBI" id="CHEBI:60240"/>
        <label>2</label>
    </ligand>
</feature>
<keyword evidence="3" id="KW-0378">Hydrolase</keyword>
<feature type="binding site" evidence="4">
    <location>
        <position position="6"/>
    </location>
    <ligand>
        <name>a divalent metal cation</name>
        <dbReference type="ChEBI" id="CHEBI:60240"/>
        <label>1</label>
    </ligand>
</feature>
<feature type="binding site" evidence="4">
    <location>
        <position position="203"/>
    </location>
    <ligand>
        <name>a divalent metal cation</name>
        <dbReference type="ChEBI" id="CHEBI:60240"/>
        <label>1</label>
    </ligand>
</feature>
<sequence length="259" mass="28996">MLVDSHCHLNRLKFKEGETLDDVVQFARSRDIEHMLCVSVTLDEFPSMRDVVAKYDDVSVSCGVHPLDLDKPYDLALLQQLADDNGVVAIGETGLDYYYSKDTIALQQQSFRDHIEVAKELNKPLIIHTRDAREDTIAILKEQGAEQVGGVMHCFTESLEMAQAAMDLGFYISFSGIVTFKNAEELRQVAQAVPLDKILVETDSPYLAPVPYRGKPNQPGYVKEVAEYIATLKGVSYEELAAITTQNFYRLFPLAKTKG</sequence>
<feature type="binding site" evidence="4">
    <location>
        <position position="92"/>
    </location>
    <ligand>
        <name>a divalent metal cation</name>
        <dbReference type="ChEBI" id="CHEBI:60240"/>
        <label>1</label>
    </ligand>
</feature>
<dbReference type="PROSITE" id="PS01091">
    <property type="entry name" value="TATD_3"/>
    <property type="match status" value="1"/>
</dbReference>
<feature type="binding site" evidence="4">
    <location>
        <position position="153"/>
    </location>
    <ligand>
        <name>a divalent metal cation</name>
        <dbReference type="ChEBI" id="CHEBI:60240"/>
        <label>2</label>
    </ligand>
</feature>
<reference evidence="6" key="1">
    <citation type="journal article" date="2019" name="Int. J. Syst. Evol. Microbiol.">
        <title>The Global Catalogue of Microorganisms (GCM) 10K type strain sequencing project: providing services to taxonomists for standard genome sequencing and annotation.</title>
        <authorList>
            <consortium name="The Broad Institute Genomics Platform"/>
            <consortium name="The Broad Institute Genome Sequencing Center for Infectious Disease"/>
            <person name="Wu L."/>
            <person name="Ma J."/>
        </authorList>
    </citation>
    <scope>NUCLEOTIDE SEQUENCE [LARGE SCALE GENOMIC DNA]</scope>
    <source>
        <strain evidence="6">CGMCC 1.10130</strain>
    </source>
</reference>
<evidence type="ECO:0000256" key="4">
    <source>
        <dbReference type="PIRSR" id="PIRSR005902-1"/>
    </source>
</evidence>
<keyword evidence="2 4" id="KW-0479">Metal-binding</keyword>
<dbReference type="SUPFAM" id="SSF51556">
    <property type="entry name" value="Metallo-dependent hydrolases"/>
    <property type="match status" value="1"/>
</dbReference>
<feature type="binding site" evidence="4">
    <location>
        <position position="8"/>
    </location>
    <ligand>
        <name>a divalent metal cation</name>
        <dbReference type="ChEBI" id="CHEBI:60240"/>
        <label>1</label>
    </ligand>
</feature>
<dbReference type="InterPro" id="IPR032466">
    <property type="entry name" value="Metal_Hydrolase"/>
</dbReference>
<evidence type="ECO:0000313" key="6">
    <source>
        <dbReference type="Proteomes" id="UP000619743"/>
    </source>
</evidence>
<comment type="similarity">
    <text evidence="1">Belongs to the metallo-dependent hydrolases superfamily. TatD-type hydrolase family.</text>
</comment>
<dbReference type="RefSeq" id="WP_087504850.1">
    <property type="nucleotide sequence ID" value="NZ_BMDX01000003.1"/>
</dbReference>
<gene>
    <name evidence="5" type="ORF">GCM10011369_08680</name>
</gene>
<dbReference type="GO" id="GO:0005829">
    <property type="term" value="C:cytosol"/>
    <property type="evidence" value="ECO:0007669"/>
    <property type="project" value="TreeGrafter"/>
</dbReference>
<dbReference type="Gene3D" id="3.20.20.140">
    <property type="entry name" value="Metal-dependent hydrolases"/>
    <property type="match status" value="1"/>
</dbReference>
<organism evidence="5 6">
    <name type="scientific">Neiella marina</name>
    <dbReference type="NCBI Taxonomy" id="508461"/>
    <lineage>
        <taxon>Bacteria</taxon>
        <taxon>Pseudomonadati</taxon>
        <taxon>Pseudomonadota</taxon>
        <taxon>Gammaproteobacteria</taxon>
        <taxon>Alteromonadales</taxon>
        <taxon>Echinimonadaceae</taxon>
        <taxon>Neiella</taxon>
    </lineage>
</organism>
<accession>A0A8J2U337</accession>
<evidence type="ECO:0000256" key="1">
    <source>
        <dbReference type="ARBA" id="ARBA00009275"/>
    </source>
</evidence>
<dbReference type="FunFam" id="3.20.20.140:FF:000005">
    <property type="entry name" value="TatD family hydrolase"/>
    <property type="match status" value="1"/>
</dbReference>
<dbReference type="PANTHER" id="PTHR46124">
    <property type="entry name" value="D-AMINOACYL-TRNA DEACYLASE"/>
    <property type="match status" value="1"/>
</dbReference>
<dbReference type="EMBL" id="BMDX01000003">
    <property type="protein sequence ID" value="GGA69287.1"/>
    <property type="molecule type" value="Genomic_DNA"/>
</dbReference>
<dbReference type="AlphaFoldDB" id="A0A8J2U337"/>
<evidence type="ECO:0000256" key="2">
    <source>
        <dbReference type="ARBA" id="ARBA00022723"/>
    </source>
</evidence>
<dbReference type="InterPro" id="IPR001130">
    <property type="entry name" value="TatD-like"/>
</dbReference>
<dbReference type="GO" id="GO:0004536">
    <property type="term" value="F:DNA nuclease activity"/>
    <property type="evidence" value="ECO:0007669"/>
    <property type="project" value="InterPro"/>
</dbReference>
<dbReference type="PIRSF" id="PIRSF005902">
    <property type="entry name" value="DNase_TatD"/>
    <property type="match status" value="1"/>
</dbReference>
<dbReference type="PROSITE" id="PS01137">
    <property type="entry name" value="TATD_1"/>
    <property type="match status" value="1"/>
</dbReference>
<dbReference type="GO" id="GO:0016788">
    <property type="term" value="F:hydrolase activity, acting on ester bonds"/>
    <property type="evidence" value="ECO:0007669"/>
    <property type="project" value="InterPro"/>
</dbReference>
<comment type="caution">
    <text evidence="5">The sequence shown here is derived from an EMBL/GenBank/DDBJ whole genome shotgun (WGS) entry which is preliminary data.</text>
</comment>
<dbReference type="OrthoDB" id="9810005at2"/>
<keyword evidence="6" id="KW-1185">Reference proteome</keyword>
<dbReference type="PROSITE" id="PS01090">
    <property type="entry name" value="TATD_2"/>
    <property type="match status" value="1"/>
</dbReference>
<proteinExistence type="inferred from homology"/>
<dbReference type="PANTHER" id="PTHR46124:SF2">
    <property type="entry name" value="D-AMINOACYL-TRNA DEACYLASE"/>
    <property type="match status" value="1"/>
</dbReference>
<dbReference type="InterPro" id="IPR018228">
    <property type="entry name" value="DNase_TatD-rel_CS"/>
</dbReference>
<dbReference type="CDD" id="cd01310">
    <property type="entry name" value="TatD_DNAse"/>
    <property type="match status" value="1"/>
</dbReference>
<name>A0A8J2U337_9GAMM</name>
<protein>
    <submittedName>
        <fullName evidence="5">DNAse</fullName>
    </submittedName>
</protein>
<dbReference type="InterPro" id="IPR015991">
    <property type="entry name" value="TatD/YcfH-like"/>
</dbReference>
<dbReference type="Pfam" id="PF01026">
    <property type="entry name" value="TatD_DNase"/>
    <property type="match status" value="1"/>
</dbReference>
<dbReference type="Proteomes" id="UP000619743">
    <property type="component" value="Unassembled WGS sequence"/>
</dbReference>
<evidence type="ECO:0000256" key="3">
    <source>
        <dbReference type="ARBA" id="ARBA00022801"/>
    </source>
</evidence>
<evidence type="ECO:0000313" key="5">
    <source>
        <dbReference type="EMBL" id="GGA69287.1"/>
    </source>
</evidence>
<dbReference type="GO" id="GO:0046872">
    <property type="term" value="F:metal ion binding"/>
    <property type="evidence" value="ECO:0007669"/>
    <property type="project" value="UniProtKB-KW"/>
</dbReference>